<proteinExistence type="predicted"/>
<reference evidence="1 2" key="1">
    <citation type="submission" date="2019-03" db="EMBL/GenBank/DDBJ databases">
        <title>Genomic Encyclopedia of Type Strains, Phase IV (KMG-V): Genome sequencing to study the core and pangenomes of soil and plant-associated prokaryotes.</title>
        <authorList>
            <person name="Whitman W."/>
        </authorList>
    </citation>
    <scope>NUCLEOTIDE SEQUENCE [LARGE SCALE GENOMIC DNA]</scope>
    <source>
        <strain evidence="1 2">IE4868</strain>
    </source>
</reference>
<dbReference type="Proteomes" id="UP000295507">
    <property type="component" value="Unassembled WGS sequence"/>
</dbReference>
<protein>
    <submittedName>
        <fullName evidence="1">Uncharacterized protein</fullName>
    </submittedName>
</protein>
<dbReference type="RefSeq" id="WP_132552818.1">
    <property type="nucleotide sequence ID" value="NZ_SMBK01000013.1"/>
</dbReference>
<name>A0A4R3RKA0_9HYPH</name>
<evidence type="ECO:0000313" key="1">
    <source>
        <dbReference type="EMBL" id="TCU34042.1"/>
    </source>
</evidence>
<gene>
    <name evidence="1" type="ORF">EV129_11325</name>
</gene>
<dbReference type="AlphaFoldDB" id="A0A4R3RKA0"/>
<evidence type="ECO:0000313" key="2">
    <source>
        <dbReference type="Proteomes" id="UP000295507"/>
    </source>
</evidence>
<dbReference type="EMBL" id="SMBK01000013">
    <property type="protein sequence ID" value="TCU34042.1"/>
    <property type="molecule type" value="Genomic_DNA"/>
</dbReference>
<organism evidence="1 2">
    <name type="scientific">Rhizobium azibense</name>
    <dbReference type="NCBI Taxonomy" id="1136135"/>
    <lineage>
        <taxon>Bacteria</taxon>
        <taxon>Pseudomonadati</taxon>
        <taxon>Pseudomonadota</taxon>
        <taxon>Alphaproteobacteria</taxon>
        <taxon>Hyphomicrobiales</taxon>
        <taxon>Rhizobiaceae</taxon>
        <taxon>Rhizobium/Agrobacterium group</taxon>
        <taxon>Rhizobium</taxon>
    </lineage>
</organism>
<sequence length="237" mass="26801">MADKFISYSSPMVRALLEDRKTNTRRALTPQPDWIEEVQKTIVHGLVWPIGSLGQQCGAPIKKPRIEVGDRLWVKEDWRTFVSLDGLKPSEVWSKNQDRGAGIAYEAGGGLAISKGGKDYHYSHERDEMPPFGKLRKSRFMPKWASRLTLIVSEVLVQRLEDISEADAIAEGVERDRDGWKQYGTVTLDPSAVWATAKDAYHDLWDSINGVGAWDDNPWVATYKFSVIKENIDRIAV</sequence>
<comment type="caution">
    <text evidence="1">The sequence shown here is derived from an EMBL/GenBank/DDBJ whole genome shotgun (WGS) entry which is preliminary data.</text>
</comment>
<accession>A0A4R3RKA0</accession>